<accession>A0A2D3WFT0</accession>
<proteinExistence type="predicted"/>
<name>A0A2D3WFT0_9BACT</name>
<dbReference type="GO" id="GO:0004252">
    <property type="term" value="F:serine-type endopeptidase activity"/>
    <property type="evidence" value="ECO:0007669"/>
    <property type="project" value="InterPro"/>
</dbReference>
<comment type="caution">
    <text evidence="1">The sequence shown here is derived from an EMBL/GenBank/DDBJ whole genome shotgun (WGS) entry which is preliminary data.</text>
</comment>
<dbReference type="RefSeq" id="WP_294893851.1">
    <property type="nucleotide sequence ID" value="NZ_DLUI01000063.1"/>
</dbReference>
<dbReference type="Gene3D" id="3.30.1460.10">
    <property type="match status" value="1"/>
</dbReference>
<dbReference type="PANTHER" id="PTHR22939">
    <property type="entry name" value="SERINE PROTEASE FAMILY S1C HTRA-RELATED"/>
    <property type="match status" value="1"/>
</dbReference>
<dbReference type="AlphaFoldDB" id="A0A2D3WFT0"/>
<dbReference type="InterPro" id="IPR001940">
    <property type="entry name" value="Peptidase_S1C"/>
</dbReference>
<dbReference type="GO" id="GO:0006508">
    <property type="term" value="P:proteolysis"/>
    <property type="evidence" value="ECO:0007669"/>
    <property type="project" value="InterPro"/>
</dbReference>
<dbReference type="InterPro" id="IPR043504">
    <property type="entry name" value="Peptidase_S1_PA_chymotrypsin"/>
</dbReference>
<dbReference type="EMBL" id="DLUI01000063">
    <property type="protein sequence ID" value="DAB38765.1"/>
    <property type="molecule type" value="Genomic_DNA"/>
</dbReference>
<dbReference type="PRINTS" id="PR00834">
    <property type="entry name" value="PROTEASES2C"/>
</dbReference>
<reference evidence="1 2" key="1">
    <citation type="journal article" date="2017" name="Front. Microbiol.">
        <title>Comparative Genomic Analysis of the Class Epsilonproteobacteria and Proposed Reclassification to Epsilonbacteraeota (phyl. nov.).</title>
        <authorList>
            <person name="Waite D.W."/>
            <person name="Vanwonterghem I."/>
            <person name="Rinke C."/>
            <person name="Parks D.H."/>
            <person name="Zhang Y."/>
            <person name="Takai K."/>
            <person name="Sievert S.M."/>
            <person name="Simon J."/>
            <person name="Campbell B.J."/>
            <person name="Hanson T.E."/>
            <person name="Woyke T."/>
            <person name="Klotz M.G."/>
            <person name="Hugenholtz P."/>
        </authorList>
    </citation>
    <scope>NUCLEOTIDE SEQUENCE [LARGE SCALE GENOMIC DNA]</scope>
    <source>
        <strain evidence="1">UBA12443</strain>
    </source>
</reference>
<dbReference type="Pfam" id="PF13365">
    <property type="entry name" value="Trypsin_2"/>
    <property type="match status" value="1"/>
</dbReference>
<organism evidence="1 2">
    <name type="scientific">Sulfuricurvum kujiense</name>
    <dbReference type="NCBI Taxonomy" id="148813"/>
    <lineage>
        <taxon>Bacteria</taxon>
        <taxon>Pseudomonadati</taxon>
        <taxon>Campylobacterota</taxon>
        <taxon>Epsilonproteobacteria</taxon>
        <taxon>Campylobacterales</taxon>
        <taxon>Sulfurimonadaceae</taxon>
        <taxon>Sulfuricurvum</taxon>
    </lineage>
</organism>
<evidence type="ECO:0000313" key="1">
    <source>
        <dbReference type="EMBL" id="DAB38765.1"/>
    </source>
</evidence>
<evidence type="ECO:0000313" key="2">
    <source>
        <dbReference type="Proteomes" id="UP000228859"/>
    </source>
</evidence>
<protein>
    <submittedName>
        <fullName evidence="1">Peptidase S1</fullName>
    </submittedName>
</protein>
<dbReference type="SUPFAM" id="SSF50494">
    <property type="entry name" value="Trypsin-like serine proteases"/>
    <property type="match status" value="1"/>
</dbReference>
<dbReference type="InterPro" id="IPR009003">
    <property type="entry name" value="Peptidase_S1_PA"/>
</dbReference>
<gene>
    <name evidence="1" type="ORF">CFH83_04245</name>
</gene>
<dbReference type="Proteomes" id="UP000228859">
    <property type="component" value="Unassembled WGS sequence"/>
</dbReference>
<dbReference type="Gene3D" id="2.40.10.10">
    <property type="entry name" value="Trypsin-like serine proteases"/>
    <property type="match status" value="2"/>
</dbReference>
<sequence>MNTATQKMVEQTIESIVQITNPYGSGSGFLIGELIITNSHVVSGLKEVLISTKTLPKTIGTVIYDDPAFDLAFIRSPISIECKNPLVLSEIPVQDGNGVIAIGHPYGLNYSTTEGIVSKASRLQGEVEYIQFDAAINPGNSGGPLLNDSAEVIGVNTFIIQNSNNLGFALPSYTLKEALDQFRALKTEDVIRCGSCKNLIVESTIQNDYCPKCGTKLDVAKRRREGYKPSGVVALIEKILEALKINVTLSRRSQRSWRFEIGTTRIDINYYDNGIVIADSALCRIPQENIEALYDYLLGENSALERLQFSINENTVYLSYVIVDSSLSEMHGTWALRKLFDSAPRYQKFLSEKFKAPEPKFDEFE</sequence>
<dbReference type="PANTHER" id="PTHR22939:SF129">
    <property type="entry name" value="SERINE PROTEASE HTRA2, MITOCHONDRIAL"/>
    <property type="match status" value="1"/>
</dbReference>
<dbReference type="SUPFAM" id="SSF69635">
    <property type="entry name" value="Type III secretory system chaperone-like"/>
    <property type="match status" value="1"/>
</dbReference>